<sequence>MGLFRIYSHGFVDFLQNQKCCVFRLPVAEVALEGEQVLVEALDGLLLQDVVDAPSAVQHADLHQRVLLLGGVRAFHQLVYGDFLLLLLLLDLIGHLLELRLQLWGGGVGAGEVVERLPGCFQRAEEALLQVRAHPGQALLQLQVNLFLPL</sequence>
<dbReference type="AlphaFoldDB" id="A0A0E9X7U8"/>
<accession>A0A0E9X7U8</accession>
<organism evidence="1">
    <name type="scientific">Anguilla anguilla</name>
    <name type="common">European freshwater eel</name>
    <name type="synonym">Muraena anguilla</name>
    <dbReference type="NCBI Taxonomy" id="7936"/>
    <lineage>
        <taxon>Eukaryota</taxon>
        <taxon>Metazoa</taxon>
        <taxon>Chordata</taxon>
        <taxon>Craniata</taxon>
        <taxon>Vertebrata</taxon>
        <taxon>Euteleostomi</taxon>
        <taxon>Actinopterygii</taxon>
        <taxon>Neopterygii</taxon>
        <taxon>Teleostei</taxon>
        <taxon>Anguilliformes</taxon>
        <taxon>Anguillidae</taxon>
        <taxon>Anguilla</taxon>
    </lineage>
</organism>
<protein>
    <submittedName>
        <fullName evidence="1">Uncharacterized protein</fullName>
    </submittedName>
</protein>
<evidence type="ECO:0000313" key="1">
    <source>
        <dbReference type="EMBL" id="JAH97748.1"/>
    </source>
</evidence>
<reference evidence="1" key="1">
    <citation type="submission" date="2014-11" db="EMBL/GenBank/DDBJ databases">
        <authorList>
            <person name="Amaro Gonzalez C."/>
        </authorList>
    </citation>
    <scope>NUCLEOTIDE SEQUENCE</scope>
</reference>
<dbReference type="EMBL" id="GBXM01010829">
    <property type="protein sequence ID" value="JAH97748.1"/>
    <property type="molecule type" value="Transcribed_RNA"/>
</dbReference>
<name>A0A0E9X7U8_ANGAN</name>
<proteinExistence type="predicted"/>
<reference evidence="1" key="2">
    <citation type="journal article" date="2015" name="Fish Shellfish Immunol.">
        <title>Early steps in the European eel (Anguilla anguilla)-Vibrio vulnificus interaction in the gills: Role of the RtxA13 toxin.</title>
        <authorList>
            <person name="Callol A."/>
            <person name="Pajuelo D."/>
            <person name="Ebbesson L."/>
            <person name="Teles M."/>
            <person name="MacKenzie S."/>
            <person name="Amaro C."/>
        </authorList>
    </citation>
    <scope>NUCLEOTIDE SEQUENCE</scope>
</reference>